<name>A0AC34FI83_9BILA</name>
<reference evidence="2" key="1">
    <citation type="submission" date="2022-11" db="UniProtKB">
        <authorList>
            <consortium name="WormBaseParasite"/>
        </authorList>
    </citation>
    <scope>IDENTIFICATION</scope>
</reference>
<proteinExistence type="predicted"/>
<protein>
    <submittedName>
        <fullName evidence="2">Uncharacterized protein</fullName>
    </submittedName>
</protein>
<organism evidence="1 2">
    <name type="scientific">Panagrolaimus sp. ES5</name>
    <dbReference type="NCBI Taxonomy" id="591445"/>
    <lineage>
        <taxon>Eukaryota</taxon>
        <taxon>Metazoa</taxon>
        <taxon>Ecdysozoa</taxon>
        <taxon>Nematoda</taxon>
        <taxon>Chromadorea</taxon>
        <taxon>Rhabditida</taxon>
        <taxon>Tylenchina</taxon>
        <taxon>Panagrolaimomorpha</taxon>
        <taxon>Panagrolaimoidea</taxon>
        <taxon>Panagrolaimidae</taxon>
        <taxon>Panagrolaimus</taxon>
    </lineage>
</organism>
<sequence>MAKVVIFLAIFFLAIFTVQARLGKRSASEALRFPPYTFDDPVDCTEKKRCGDTLTNWVAQVKAIKCPPSVRKECKRQFLKVIRI</sequence>
<accession>A0AC34FI83</accession>
<evidence type="ECO:0000313" key="2">
    <source>
        <dbReference type="WBParaSite" id="ES5_v2.g16887.t1"/>
    </source>
</evidence>
<dbReference type="WBParaSite" id="ES5_v2.g16887.t1">
    <property type="protein sequence ID" value="ES5_v2.g16887.t1"/>
    <property type="gene ID" value="ES5_v2.g16887"/>
</dbReference>
<dbReference type="Proteomes" id="UP000887579">
    <property type="component" value="Unplaced"/>
</dbReference>
<evidence type="ECO:0000313" key="1">
    <source>
        <dbReference type="Proteomes" id="UP000887579"/>
    </source>
</evidence>